<keyword evidence="1" id="KW-0813">Transport</keyword>
<dbReference type="PROSITE" id="PS50893">
    <property type="entry name" value="ABC_TRANSPORTER_2"/>
    <property type="match status" value="1"/>
</dbReference>
<keyword evidence="4" id="KW-0547">Nucleotide-binding</keyword>
<dbReference type="InterPro" id="IPR003593">
    <property type="entry name" value="AAA+_ATPase"/>
</dbReference>
<evidence type="ECO:0000256" key="2">
    <source>
        <dbReference type="ARBA" id="ARBA00022475"/>
    </source>
</evidence>
<dbReference type="SMART" id="SM00382">
    <property type="entry name" value="AAA"/>
    <property type="match status" value="1"/>
</dbReference>
<protein>
    <submittedName>
        <fullName evidence="11">ATP-binding cassette domain-containing protein</fullName>
    </submittedName>
</protein>
<evidence type="ECO:0000256" key="4">
    <source>
        <dbReference type="ARBA" id="ARBA00022741"/>
    </source>
</evidence>
<dbReference type="SUPFAM" id="SSF50331">
    <property type="entry name" value="MOP-like"/>
    <property type="match status" value="1"/>
</dbReference>
<dbReference type="InterPro" id="IPR005116">
    <property type="entry name" value="Transp-assoc_OB_typ1"/>
</dbReference>
<evidence type="ECO:0000256" key="3">
    <source>
        <dbReference type="ARBA" id="ARBA00022505"/>
    </source>
</evidence>
<dbReference type="PROSITE" id="PS51866">
    <property type="entry name" value="MOP"/>
    <property type="match status" value="1"/>
</dbReference>
<dbReference type="InterPro" id="IPR004606">
    <property type="entry name" value="Mop_domain"/>
</dbReference>
<organism evidence="11 12">
    <name type="scientific">Nocardioides malaquae</name>
    <dbReference type="NCBI Taxonomy" id="2773426"/>
    <lineage>
        <taxon>Bacteria</taxon>
        <taxon>Bacillati</taxon>
        <taxon>Actinomycetota</taxon>
        <taxon>Actinomycetes</taxon>
        <taxon>Propionibacteriales</taxon>
        <taxon>Nocardioidaceae</taxon>
        <taxon>Nocardioides</taxon>
    </lineage>
</organism>
<evidence type="ECO:0000259" key="10">
    <source>
        <dbReference type="PROSITE" id="PS51866"/>
    </source>
</evidence>
<dbReference type="PANTHER" id="PTHR43514:SF1">
    <property type="entry name" value="SULFATE_THIOSULFATE IMPORT ATP-BINDING PROTEIN CYSA"/>
    <property type="match status" value="1"/>
</dbReference>
<evidence type="ECO:0000259" key="9">
    <source>
        <dbReference type="PROSITE" id="PS50893"/>
    </source>
</evidence>
<dbReference type="EMBL" id="JADCSA010000015">
    <property type="protein sequence ID" value="MBE7325737.1"/>
    <property type="molecule type" value="Genomic_DNA"/>
</dbReference>
<dbReference type="PROSITE" id="PS00211">
    <property type="entry name" value="ABC_TRANSPORTER_1"/>
    <property type="match status" value="1"/>
</dbReference>
<keyword evidence="3 8" id="KW-0500">Molybdenum</keyword>
<dbReference type="Gene3D" id="3.40.50.300">
    <property type="entry name" value="P-loop containing nucleotide triphosphate hydrolases"/>
    <property type="match status" value="1"/>
</dbReference>
<reference evidence="11 12" key="1">
    <citation type="submission" date="2020-10" db="EMBL/GenBank/DDBJ databases">
        <title>Nocardioides sp. isolated from sludge.</title>
        <authorList>
            <person name="Zhang X."/>
        </authorList>
    </citation>
    <scope>NUCLEOTIDE SEQUENCE [LARGE SCALE GENOMIC DNA]</scope>
    <source>
        <strain evidence="11 12">Y6</strain>
    </source>
</reference>
<sequence>MSLQISLVVPERRLDVTVDVPRGSTLAVLGPNGAGKSTILHAVAGLLRPHDARIALGGRVLSEVVDGHARTWVPAHRRRVSLLAQQADLFPHLTVRDNVAFGPRSRGSGRTQAGEIAEEWLDRVGLEALGQRRPSQLSGGQAQRVAVARALAAAPDLVLLDEPFAALDVDATPALRHVLGEVLAERTAVIVTHDVLDAVLLADAVAVVEEGRVVEHGPTHEVLSRPRSRFGARIAGLNLVAGTWDGSGVRTRDGRRLQGTLREAGVGDGAPVVALFRPAAVAVHLDTVPGSPRNVVEVTVSTLEPHGDLVRVRGDDLHADITPAAVAELRLAPGMRAQFVVKAAEVEIHPATT</sequence>
<evidence type="ECO:0000256" key="7">
    <source>
        <dbReference type="ARBA" id="ARBA00023136"/>
    </source>
</evidence>
<dbReference type="InterPro" id="IPR017871">
    <property type="entry name" value="ABC_transporter-like_CS"/>
</dbReference>
<evidence type="ECO:0000256" key="1">
    <source>
        <dbReference type="ARBA" id="ARBA00022448"/>
    </source>
</evidence>
<dbReference type="SUPFAM" id="SSF52540">
    <property type="entry name" value="P-loop containing nucleoside triphosphate hydrolases"/>
    <property type="match status" value="1"/>
</dbReference>
<feature type="domain" description="Mop" evidence="10">
    <location>
        <begin position="289"/>
        <end position="350"/>
    </location>
</feature>
<dbReference type="InterPro" id="IPR050334">
    <property type="entry name" value="Molybdenum_import_ModC"/>
</dbReference>
<keyword evidence="12" id="KW-1185">Reference proteome</keyword>
<keyword evidence="6" id="KW-1278">Translocase</keyword>
<dbReference type="InterPro" id="IPR003439">
    <property type="entry name" value="ABC_transporter-like_ATP-bd"/>
</dbReference>
<dbReference type="Pfam" id="PF00005">
    <property type="entry name" value="ABC_tran"/>
    <property type="match status" value="1"/>
</dbReference>
<evidence type="ECO:0000313" key="11">
    <source>
        <dbReference type="EMBL" id="MBE7325737.1"/>
    </source>
</evidence>
<feature type="domain" description="ABC transporter" evidence="9">
    <location>
        <begin position="3"/>
        <end position="235"/>
    </location>
</feature>
<dbReference type="PANTHER" id="PTHR43514">
    <property type="entry name" value="ABC TRANSPORTER I FAMILY MEMBER 10"/>
    <property type="match status" value="1"/>
</dbReference>
<dbReference type="Proteomes" id="UP000756387">
    <property type="component" value="Unassembled WGS sequence"/>
</dbReference>
<dbReference type="GO" id="GO:0005524">
    <property type="term" value="F:ATP binding"/>
    <property type="evidence" value="ECO:0007669"/>
    <property type="project" value="UniProtKB-KW"/>
</dbReference>
<name>A0ABR9RW01_9ACTN</name>
<evidence type="ECO:0000313" key="12">
    <source>
        <dbReference type="Proteomes" id="UP000756387"/>
    </source>
</evidence>
<dbReference type="RefSeq" id="WP_193639062.1">
    <property type="nucleotide sequence ID" value="NZ_JADCSA010000015.1"/>
</dbReference>
<keyword evidence="2" id="KW-1003">Cell membrane</keyword>
<accession>A0ABR9RW01</accession>
<dbReference type="Pfam" id="PF03459">
    <property type="entry name" value="TOBE"/>
    <property type="match status" value="1"/>
</dbReference>
<proteinExistence type="predicted"/>
<dbReference type="Gene3D" id="2.40.50.100">
    <property type="match status" value="1"/>
</dbReference>
<evidence type="ECO:0000256" key="8">
    <source>
        <dbReference type="PROSITE-ProRule" id="PRU01213"/>
    </source>
</evidence>
<evidence type="ECO:0000256" key="6">
    <source>
        <dbReference type="ARBA" id="ARBA00022967"/>
    </source>
</evidence>
<gene>
    <name evidence="11" type="ORF">IEQ44_13875</name>
</gene>
<dbReference type="InterPro" id="IPR027417">
    <property type="entry name" value="P-loop_NTPase"/>
</dbReference>
<keyword evidence="5 11" id="KW-0067">ATP-binding</keyword>
<comment type="caution">
    <text evidence="11">The sequence shown here is derived from an EMBL/GenBank/DDBJ whole genome shotgun (WGS) entry which is preliminary data.</text>
</comment>
<dbReference type="InterPro" id="IPR008995">
    <property type="entry name" value="Mo/tungstate-bd_C_term_dom"/>
</dbReference>
<keyword evidence="7" id="KW-0472">Membrane</keyword>
<evidence type="ECO:0000256" key="5">
    <source>
        <dbReference type="ARBA" id="ARBA00022840"/>
    </source>
</evidence>